<evidence type="ECO:0000313" key="1">
    <source>
        <dbReference type="EMBL" id="KTD69379.1"/>
    </source>
</evidence>
<dbReference type="PATRIC" id="fig|947033.5.peg.2692"/>
<proteinExistence type="predicted"/>
<gene>
    <name evidence="1" type="ORF">Lste_2537</name>
</gene>
<accession>A0A0W0ZKU3</accession>
<dbReference type="Proteomes" id="UP000054926">
    <property type="component" value="Unassembled WGS sequence"/>
</dbReference>
<sequence length="442" mass="49916">MFSKKLSGFFRASNSVKSMQPKEWLDAQFKASALDKQFPEVLRERTQNSAKVYYNEHYFAHNDTDAPFSLRRALSKTTAVSVAGDRTGIFQNGTPFPASSDYFARIPLTHPELLSPVERLSGAKKIIFSNSSVLASGGYPAMNPRVMKKKPHDVGIFSLAGACFENLYLHYSLFMLDPINSKIDSPMFAHLFEKVPTDFKDAQSSLGPYDSNGTLTRIRTGLPLLARSASNMFYPSFTKKNAVLFLSEAYFRYQLEDISMLLTAVNDAAQKAGKPALLKATAVGMGFFAKINEQYDIQHLLYPHYLRAFQKLLQKHSYPWIAKVEFPTFNEPLQQQFDAIMDTPIEKVEVYQRSRDVLEFTEEEIENYFVCAINPADAFSYTGNEWGFGSVEAMIGLNSSLRMDQIPLENPLLLDSNHHIPVRINSAFEAELLDSKTNNLHL</sequence>
<organism evidence="1 2">
    <name type="scientific">Legionella steelei</name>
    <dbReference type="NCBI Taxonomy" id="947033"/>
    <lineage>
        <taxon>Bacteria</taxon>
        <taxon>Pseudomonadati</taxon>
        <taxon>Pseudomonadota</taxon>
        <taxon>Gammaproteobacteria</taxon>
        <taxon>Legionellales</taxon>
        <taxon>Legionellaceae</taxon>
        <taxon>Legionella</taxon>
    </lineage>
</organism>
<evidence type="ECO:0000313" key="2">
    <source>
        <dbReference type="Proteomes" id="UP000054926"/>
    </source>
</evidence>
<dbReference type="RefSeq" id="WP_058511327.1">
    <property type="nucleotide sequence ID" value="NZ_LNYY01000019.1"/>
</dbReference>
<name>A0A0W0ZKU3_9GAMM</name>
<dbReference type="EMBL" id="LNYY01000019">
    <property type="protein sequence ID" value="KTD69379.1"/>
    <property type="molecule type" value="Genomic_DNA"/>
</dbReference>
<comment type="caution">
    <text evidence="1">The sequence shown here is derived from an EMBL/GenBank/DDBJ whole genome shotgun (WGS) entry which is preliminary data.</text>
</comment>
<dbReference type="AlphaFoldDB" id="A0A0W0ZKU3"/>
<keyword evidence="2" id="KW-1185">Reference proteome</keyword>
<dbReference type="OrthoDB" id="5652508at2"/>
<reference evidence="1 2" key="1">
    <citation type="submission" date="2015-11" db="EMBL/GenBank/DDBJ databases">
        <title>Genomic analysis of 38 Legionella species identifies large and diverse effector repertoires.</title>
        <authorList>
            <person name="Burstein D."/>
            <person name="Amaro F."/>
            <person name="Zusman T."/>
            <person name="Lifshitz Z."/>
            <person name="Cohen O."/>
            <person name="Gilbert J.A."/>
            <person name="Pupko T."/>
            <person name="Shuman H.A."/>
            <person name="Segal G."/>
        </authorList>
    </citation>
    <scope>NUCLEOTIDE SEQUENCE [LARGE SCALE GENOMIC DNA]</scope>
    <source>
        <strain evidence="1 2">IMVS3376</strain>
    </source>
</reference>
<protein>
    <submittedName>
        <fullName evidence="1">Substrate of the Dot/Icm secretion system</fullName>
    </submittedName>
</protein>